<sequence length="464" mass="52488">MDSCLNTLIDAGDAEPSCRRSLWKVIWSCLVTLFACAWLAVHPNVAQDRETPWVVVWRRAGLMFSMIIVPEMVVCWALRQFVLASYIATKHKGEDHLLGIITFLILFGTGDGWTRTHGFFVIMGGFCYYSDKTGARETLTYARMLNLKKQDKIEWPNGSIVTSKVIEDRSKADWLAKSIVLIQTFWFCIQLFTRLGQHLVVTELEISTLAFAALNFIVYLLWWNKPFDVRSQILVRGTNDPERFDPQAPATPYSLQEYSAWSYLSDKWNRFKQTCITANENNIGAVAFIPAIFYGLFIAPFSTLFVEYGVSPGPSALISRKRAYQEEPFDNIGHGWFMRQLFNSSAQWVLVSGVAIIFGGIHLIAWPFHFPSGAEKWLWRGSAIALVCPAISLVIYLAVEGGKIPLPHRVHSILLGLLVVLMFLMAIAYVCARFIILCLPFIELRKLAAGALTETNWAALIPHF</sequence>
<dbReference type="InParanoid" id="A0A409VIQ5"/>
<feature type="transmembrane region" description="Helical" evidence="1">
    <location>
        <begin position="61"/>
        <end position="82"/>
    </location>
</feature>
<keyword evidence="1" id="KW-1133">Transmembrane helix</keyword>
<dbReference type="PANTHER" id="PTHR35043:SF7">
    <property type="entry name" value="TRANSCRIPTION FACTOR DOMAIN-CONTAINING PROTEIN"/>
    <property type="match status" value="1"/>
</dbReference>
<accession>A0A409VIQ5</accession>
<dbReference type="STRING" id="181874.A0A409VIQ5"/>
<keyword evidence="3" id="KW-1185">Reference proteome</keyword>
<evidence type="ECO:0000256" key="1">
    <source>
        <dbReference type="SAM" id="Phobius"/>
    </source>
</evidence>
<dbReference type="PANTHER" id="PTHR35043">
    <property type="entry name" value="TRANSCRIPTION FACTOR DOMAIN-CONTAINING PROTEIN"/>
    <property type="match status" value="1"/>
</dbReference>
<feature type="transmembrane region" description="Helical" evidence="1">
    <location>
        <begin position="283"/>
        <end position="306"/>
    </location>
</feature>
<dbReference type="AlphaFoldDB" id="A0A409VIQ5"/>
<feature type="transmembrane region" description="Helical" evidence="1">
    <location>
        <begin position="21"/>
        <end position="41"/>
    </location>
</feature>
<evidence type="ECO:0000313" key="2">
    <source>
        <dbReference type="EMBL" id="PPQ66138.1"/>
    </source>
</evidence>
<comment type="caution">
    <text evidence="2">The sequence shown here is derived from an EMBL/GenBank/DDBJ whole genome shotgun (WGS) entry which is preliminary data.</text>
</comment>
<gene>
    <name evidence="2" type="ORF">CVT24_000224</name>
</gene>
<feature type="transmembrane region" description="Helical" evidence="1">
    <location>
        <begin position="411"/>
        <end position="436"/>
    </location>
</feature>
<evidence type="ECO:0000313" key="3">
    <source>
        <dbReference type="Proteomes" id="UP000284842"/>
    </source>
</evidence>
<name>A0A409VIQ5_9AGAR</name>
<feature type="transmembrane region" description="Helical" evidence="1">
    <location>
        <begin position="174"/>
        <end position="192"/>
    </location>
</feature>
<feature type="transmembrane region" description="Helical" evidence="1">
    <location>
        <begin position="377"/>
        <end position="399"/>
    </location>
</feature>
<feature type="transmembrane region" description="Helical" evidence="1">
    <location>
        <begin position="204"/>
        <end position="223"/>
    </location>
</feature>
<dbReference type="OrthoDB" id="9451547at2759"/>
<keyword evidence="1" id="KW-0472">Membrane</keyword>
<reference evidence="2 3" key="1">
    <citation type="journal article" date="2018" name="Evol. Lett.">
        <title>Horizontal gene cluster transfer increased hallucinogenic mushroom diversity.</title>
        <authorList>
            <person name="Reynolds H.T."/>
            <person name="Vijayakumar V."/>
            <person name="Gluck-Thaler E."/>
            <person name="Korotkin H.B."/>
            <person name="Matheny P.B."/>
            <person name="Slot J.C."/>
        </authorList>
    </citation>
    <scope>NUCLEOTIDE SEQUENCE [LARGE SCALE GENOMIC DNA]</scope>
    <source>
        <strain evidence="2 3">2629</strain>
    </source>
</reference>
<organism evidence="2 3">
    <name type="scientific">Panaeolus cyanescens</name>
    <dbReference type="NCBI Taxonomy" id="181874"/>
    <lineage>
        <taxon>Eukaryota</taxon>
        <taxon>Fungi</taxon>
        <taxon>Dikarya</taxon>
        <taxon>Basidiomycota</taxon>
        <taxon>Agaricomycotina</taxon>
        <taxon>Agaricomycetes</taxon>
        <taxon>Agaricomycetidae</taxon>
        <taxon>Agaricales</taxon>
        <taxon>Agaricineae</taxon>
        <taxon>Galeropsidaceae</taxon>
        <taxon>Panaeolus</taxon>
    </lineage>
</organism>
<keyword evidence="1" id="KW-0812">Transmembrane</keyword>
<protein>
    <submittedName>
        <fullName evidence="2">Uncharacterized protein</fullName>
    </submittedName>
</protein>
<dbReference type="Proteomes" id="UP000284842">
    <property type="component" value="Unassembled WGS sequence"/>
</dbReference>
<dbReference type="EMBL" id="NHTK01006050">
    <property type="protein sequence ID" value="PPQ66138.1"/>
    <property type="molecule type" value="Genomic_DNA"/>
</dbReference>
<feature type="transmembrane region" description="Helical" evidence="1">
    <location>
        <begin position="346"/>
        <end position="365"/>
    </location>
</feature>
<proteinExistence type="predicted"/>